<comment type="similarity">
    <text evidence="2">Belongs to the Ca(2+):cation antiporter (CaCA) (TC 2.A.19) family.</text>
</comment>
<feature type="transmembrane region" description="Helical" evidence="8">
    <location>
        <begin position="749"/>
        <end position="771"/>
    </location>
</feature>
<evidence type="ECO:0000256" key="6">
    <source>
        <dbReference type="ARBA" id="ARBA00023136"/>
    </source>
</evidence>
<gene>
    <name evidence="10" type="ORF">FA13DRAFT_1686141</name>
</gene>
<accession>A0A4Y7TGT6</accession>
<evidence type="ECO:0000256" key="7">
    <source>
        <dbReference type="SAM" id="MobiDB-lite"/>
    </source>
</evidence>
<feature type="transmembrane region" description="Helical" evidence="8">
    <location>
        <begin position="251"/>
        <end position="268"/>
    </location>
</feature>
<keyword evidence="6 8" id="KW-0472">Membrane</keyword>
<dbReference type="Pfam" id="PF01699">
    <property type="entry name" value="Na_Ca_ex"/>
    <property type="match status" value="2"/>
</dbReference>
<dbReference type="InterPro" id="IPR051359">
    <property type="entry name" value="CaCA_antiporter"/>
</dbReference>
<feature type="domain" description="Sodium/calcium exchanger membrane region" evidence="9">
    <location>
        <begin position="654"/>
        <end position="796"/>
    </location>
</feature>
<feature type="region of interest" description="Disordered" evidence="7">
    <location>
        <begin position="391"/>
        <end position="433"/>
    </location>
</feature>
<dbReference type="GO" id="GO:0008324">
    <property type="term" value="F:monoatomic cation transmembrane transporter activity"/>
    <property type="evidence" value="ECO:0007669"/>
    <property type="project" value="TreeGrafter"/>
</dbReference>
<proteinExistence type="inferred from homology"/>
<dbReference type="Gene3D" id="1.20.1420.30">
    <property type="entry name" value="NCX, central ion-binding region"/>
    <property type="match status" value="2"/>
</dbReference>
<keyword evidence="3" id="KW-0813">Transport</keyword>
<evidence type="ECO:0000256" key="4">
    <source>
        <dbReference type="ARBA" id="ARBA00022692"/>
    </source>
</evidence>
<feature type="transmembrane region" description="Helical" evidence="8">
    <location>
        <begin position="648"/>
        <end position="666"/>
    </location>
</feature>
<dbReference type="EMBL" id="QPFP01000012">
    <property type="protein sequence ID" value="TEB33390.1"/>
    <property type="molecule type" value="Genomic_DNA"/>
</dbReference>
<feature type="transmembrane region" description="Helical" evidence="8">
    <location>
        <begin position="615"/>
        <end position="636"/>
    </location>
</feature>
<evidence type="ECO:0000256" key="1">
    <source>
        <dbReference type="ARBA" id="ARBA00004141"/>
    </source>
</evidence>
<sequence>MQHCPGVVLPSPLSMAPAVAKLAFAVLLCLNVLTWSQSRYGQPTTRLRGTELATALFKRSYDGVSPLDGLDDQCRPLSTAPEDQCQHVQEHCAESETVLRLNYLQSYYCTKPPIRPLMFTGLLVWLLFLFSTLGISASDFFTPNLASIAQLLGLDENVAGVTFLAFGNGSPDVFSTFSAMRAGSGGLAIGELIGAASFIVSCVVGSMCIIKPFHVHPRPFLRDVGFFTLAVGLMLHILWDGAIQPWEAGGMIILYVVYVLVVVIGSWWERRRERQRQREALIRNEYQEDDIFDRYTDNPPENDLLNVTPPTPSRGRAVSAPAPLRVETGNLPHPRLYHTRSTTPVSSHAQLPSFSLVGALEFRDVVASLRLEANSSSLNMFESPVTPFAGGHYHSHSHGRRHRRRSSGSSIGTDTLAGDSTRAHSPASTIDATDAQRQGLLRLDNSDYFSQQTLPVHASVPSILRTPASPTVSEHEVLYTPSKRQRVVSVMGHILHTLFPTLYRLKEQSILGGIACVFAAPPVALLTLTLPVVVTHQHEDGHGPEGAKRVSSRGSGESSLTEFEEEGVERVLVAEYEVEEDMHHRLEYNKWLMGAQCVFGPLFVVFVLFNGKEKLLLWLLLGALLGGLAMAALVVSIGGTGSHYSSKMVRCSMGFLVSIVWIMAIADEVVNVLQAFGVIFGLSDAIIGLTIFAMGNSLADLVANMSVAVFAPIMGFSACFGGPMLNILLGVGITGTLIMQQTHEPYQLALSNTLLVSALGLLTLLIATLVVVPLNGYYLSRRWGVLLIVSYLTIMGLNVIVEWRGERSV</sequence>
<organism evidence="10 11">
    <name type="scientific">Coprinellus micaceus</name>
    <name type="common">Glistening ink-cap mushroom</name>
    <name type="synonym">Coprinus micaceus</name>
    <dbReference type="NCBI Taxonomy" id="71717"/>
    <lineage>
        <taxon>Eukaryota</taxon>
        <taxon>Fungi</taxon>
        <taxon>Dikarya</taxon>
        <taxon>Basidiomycota</taxon>
        <taxon>Agaricomycotina</taxon>
        <taxon>Agaricomycetes</taxon>
        <taxon>Agaricomycetidae</taxon>
        <taxon>Agaricales</taxon>
        <taxon>Agaricineae</taxon>
        <taxon>Psathyrellaceae</taxon>
        <taxon>Coprinellus</taxon>
    </lineage>
</organism>
<feature type="transmembrane region" description="Helical" evidence="8">
    <location>
        <begin position="783"/>
        <end position="801"/>
    </location>
</feature>
<feature type="transmembrane region" description="Helical" evidence="8">
    <location>
        <begin position="18"/>
        <end position="36"/>
    </location>
</feature>
<dbReference type="OrthoDB" id="407410at2759"/>
<name>A0A4Y7TGT6_COPMI</name>
<feature type="transmembrane region" description="Helical" evidence="8">
    <location>
        <begin position="672"/>
        <end position="695"/>
    </location>
</feature>
<dbReference type="PANTHER" id="PTHR12266:SF0">
    <property type="entry name" value="MITOCHONDRIAL SODIUM_CALCIUM EXCHANGER PROTEIN"/>
    <property type="match status" value="1"/>
</dbReference>
<feature type="transmembrane region" description="Helical" evidence="8">
    <location>
        <begin position="117"/>
        <end position="137"/>
    </location>
</feature>
<protein>
    <recommendedName>
        <fullName evidence="9">Sodium/calcium exchanger membrane region domain-containing protein</fullName>
    </recommendedName>
</protein>
<feature type="transmembrane region" description="Helical" evidence="8">
    <location>
        <begin position="220"/>
        <end position="239"/>
    </location>
</feature>
<feature type="domain" description="Sodium/calcium exchanger membrane region" evidence="9">
    <location>
        <begin position="124"/>
        <end position="262"/>
    </location>
</feature>
<keyword evidence="11" id="KW-1185">Reference proteome</keyword>
<evidence type="ECO:0000256" key="3">
    <source>
        <dbReference type="ARBA" id="ARBA00022448"/>
    </source>
</evidence>
<feature type="compositionally biased region" description="Basic residues" evidence="7">
    <location>
        <begin position="393"/>
        <end position="406"/>
    </location>
</feature>
<dbReference type="GO" id="GO:0006874">
    <property type="term" value="P:intracellular calcium ion homeostasis"/>
    <property type="evidence" value="ECO:0007669"/>
    <property type="project" value="TreeGrafter"/>
</dbReference>
<keyword evidence="4 8" id="KW-0812">Transmembrane</keyword>
<feature type="compositionally biased region" description="Basic and acidic residues" evidence="7">
    <location>
        <begin position="537"/>
        <end position="548"/>
    </location>
</feature>
<evidence type="ECO:0000256" key="8">
    <source>
        <dbReference type="SAM" id="Phobius"/>
    </source>
</evidence>
<comment type="subcellular location">
    <subcellularLocation>
        <location evidence="1">Membrane</location>
        <topology evidence="1">Multi-pass membrane protein</topology>
    </subcellularLocation>
</comment>
<evidence type="ECO:0000259" key="9">
    <source>
        <dbReference type="Pfam" id="PF01699"/>
    </source>
</evidence>
<dbReference type="PANTHER" id="PTHR12266">
    <property type="entry name" value="NA+/CA2+ K+ INDEPENDENT EXCHANGER"/>
    <property type="match status" value="1"/>
</dbReference>
<comment type="caution">
    <text evidence="10">The sequence shown here is derived from an EMBL/GenBank/DDBJ whole genome shotgun (WGS) entry which is preliminary data.</text>
</comment>
<reference evidence="10 11" key="1">
    <citation type="journal article" date="2019" name="Nat. Ecol. Evol.">
        <title>Megaphylogeny resolves global patterns of mushroom evolution.</title>
        <authorList>
            <person name="Varga T."/>
            <person name="Krizsan K."/>
            <person name="Foldi C."/>
            <person name="Dima B."/>
            <person name="Sanchez-Garcia M."/>
            <person name="Sanchez-Ramirez S."/>
            <person name="Szollosi G.J."/>
            <person name="Szarkandi J.G."/>
            <person name="Papp V."/>
            <person name="Albert L."/>
            <person name="Andreopoulos W."/>
            <person name="Angelini C."/>
            <person name="Antonin V."/>
            <person name="Barry K.W."/>
            <person name="Bougher N.L."/>
            <person name="Buchanan P."/>
            <person name="Buyck B."/>
            <person name="Bense V."/>
            <person name="Catcheside P."/>
            <person name="Chovatia M."/>
            <person name="Cooper J."/>
            <person name="Damon W."/>
            <person name="Desjardin D."/>
            <person name="Finy P."/>
            <person name="Geml J."/>
            <person name="Haridas S."/>
            <person name="Hughes K."/>
            <person name="Justo A."/>
            <person name="Karasinski D."/>
            <person name="Kautmanova I."/>
            <person name="Kiss B."/>
            <person name="Kocsube S."/>
            <person name="Kotiranta H."/>
            <person name="LaButti K.M."/>
            <person name="Lechner B.E."/>
            <person name="Liimatainen K."/>
            <person name="Lipzen A."/>
            <person name="Lukacs Z."/>
            <person name="Mihaltcheva S."/>
            <person name="Morgado L.N."/>
            <person name="Niskanen T."/>
            <person name="Noordeloos M.E."/>
            <person name="Ohm R.A."/>
            <person name="Ortiz-Santana B."/>
            <person name="Ovrebo C."/>
            <person name="Racz N."/>
            <person name="Riley R."/>
            <person name="Savchenko A."/>
            <person name="Shiryaev A."/>
            <person name="Soop K."/>
            <person name="Spirin V."/>
            <person name="Szebenyi C."/>
            <person name="Tomsovsky M."/>
            <person name="Tulloss R.E."/>
            <person name="Uehling J."/>
            <person name="Grigoriev I.V."/>
            <person name="Vagvolgyi C."/>
            <person name="Papp T."/>
            <person name="Martin F.M."/>
            <person name="Miettinen O."/>
            <person name="Hibbett D.S."/>
            <person name="Nagy L.G."/>
        </authorList>
    </citation>
    <scope>NUCLEOTIDE SEQUENCE [LARGE SCALE GENOMIC DNA]</scope>
    <source>
        <strain evidence="10 11">FP101781</strain>
    </source>
</reference>
<dbReference type="AlphaFoldDB" id="A0A4Y7TGT6"/>
<evidence type="ECO:0000313" key="10">
    <source>
        <dbReference type="EMBL" id="TEB33390.1"/>
    </source>
</evidence>
<feature type="transmembrane region" description="Helical" evidence="8">
    <location>
        <begin position="187"/>
        <end position="208"/>
    </location>
</feature>
<dbReference type="Proteomes" id="UP000298030">
    <property type="component" value="Unassembled WGS sequence"/>
</dbReference>
<dbReference type="GO" id="GO:0016020">
    <property type="term" value="C:membrane"/>
    <property type="evidence" value="ECO:0007669"/>
    <property type="project" value="UniProtKB-SubCell"/>
</dbReference>
<keyword evidence="5 8" id="KW-1133">Transmembrane helix</keyword>
<dbReference type="InterPro" id="IPR004837">
    <property type="entry name" value="NaCa_Exmemb"/>
</dbReference>
<evidence type="ECO:0000256" key="2">
    <source>
        <dbReference type="ARBA" id="ARBA00008170"/>
    </source>
</evidence>
<feature type="transmembrane region" description="Helical" evidence="8">
    <location>
        <begin position="707"/>
        <end position="729"/>
    </location>
</feature>
<feature type="transmembrane region" description="Helical" evidence="8">
    <location>
        <begin position="591"/>
        <end position="609"/>
    </location>
</feature>
<evidence type="ECO:0000313" key="11">
    <source>
        <dbReference type="Proteomes" id="UP000298030"/>
    </source>
</evidence>
<dbReference type="InterPro" id="IPR044880">
    <property type="entry name" value="NCX_ion-bd_dom_sf"/>
</dbReference>
<feature type="region of interest" description="Disordered" evidence="7">
    <location>
        <begin position="537"/>
        <end position="559"/>
    </location>
</feature>
<evidence type="ECO:0000256" key="5">
    <source>
        <dbReference type="ARBA" id="ARBA00022989"/>
    </source>
</evidence>
<dbReference type="STRING" id="71717.A0A4Y7TGT6"/>